<accession>A0A6S6Y8Y0</accession>
<name>A0A6S6Y8Y0_9PROT</name>
<evidence type="ECO:0000313" key="3">
    <source>
        <dbReference type="Proteomes" id="UP000515733"/>
    </source>
</evidence>
<dbReference type="AlphaFoldDB" id="A0A6S6Y8Y0"/>
<dbReference type="OrthoDB" id="5559625at2"/>
<evidence type="ECO:0008006" key="4">
    <source>
        <dbReference type="Google" id="ProtNLM"/>
    </source>
</evidence>
<keyword evidence="3" id="KW-1185">Reference proteome</keyword>
<gene>
    <name evidence="2" type="ORF">DENOEST_1805</name>
</gene>
<dbReference type="CDD" id="cd02947">
    <property type="entry name" value="TRX_family"/>
    <property type="match status" value="1"/>
</dbReference>
<dbReference type="EMBL" id="LR778301">
    <property type="protein sequence ID" value="CAB1368970.1"/>
    <property type="molecule type" value="Genomic_DNA"/>
</dbReference>
<dbReference type="KEGG" id="doe:DENOEST_1805"/>
<dbReference type="InterPro" id="IPR036249">
    <property type="entry name" value="Thioredoxin-like_sf"/>
</dbReference>
<dbReference type="InterPro" id="IPR039555">
    <property type="entry name" value="TraF/TrbB"/>
</dbReference>
<feature type="chain" id="PRO_5035328854" description="Conjugal transfer protein TraF" evidence="1">
    <location>
        <begin position="21"/>
        <end position="264"/>
    </location>
</feature>
<protein>
    <recommendedName>
        <fullName evidence="4">Conjugal transfer protein TraF</fullName>
    </recommendedName>
</protein>
<sequence>MPMRRLLALLAVLLCSSAQAREALDYPSSWQCDEARFHWYCDLAEEEAAEASPKKTPDRAESEGERAVDALKKLREEVEQKRAIAILKPTSENLKTYIVAQEALMDRASLFSDVWRRVVWANPEINYQLRNPSNNAAIQVRDSQRNRRETDTMAALAKEWGLFFIFRSDCPYCHRLAPTLKLLSEQYGITVFPVSLDGGGLPDYPRPAKDNGMAGALGVSVVPLVVLGNVKDRRLLPIGSGVLSAQEIVERIYILTQTKPGELY</sequence>
<proteinExistence type="predicted"/>
<organism evidence="2 3">
    <name type="scientific">Denitratisoma oestradiolicum</name>
    <dbReference type="NCBI Taxonomy" id="311182"/>
    <lineage>
        <taxon>Bacteria</taxon>
        <taxon>Pseudomonadati</taxon>
        <taxon>Pseudomonadota</taxon>
        <taxon>Betaproteobacteria</taxon>
        <taxon>Nitrosomonadales</taxon>
        <taxon>Sterolibacteriaceae</taxon>
        <taxon>Denitratisoma</taxon>
    </lineage>
</organism>
<dbReference type="Proteomes" id="UP000515733">
    <property type="component" value="Chromosome"/>
</dbReference>
<evidence type="ECO:0000256" key="1">
    <source>
        <dbReference type="SAM" id="SignalP"/>
    </source>
</evidence>
<feature type="signal peptide" evidence="1">
    <location>
        <begin position="1"/>
        <end position="20"/>
    </location>
</feature>
<keyword evidence="1" id="KW-0732">Signal</keyword>
<reference evidence="2 3" key="1">
    <citation type="submission" date="2020-03" db="EMBL/GenBank/DDBJ databases">
        <authorList>
            <consortium name="Genoscope - CEA"/>
            <person name="William W."/>
        </authorList>
    </citation>
    <scope>NUCLEOTIDE SEQUENCE [LARGE SCALE GENOMIC DNA]</scope>
    <source>
        <strain evidence="3">DSM 16959</strain>
    </source>
</reference>
<dbReference type="SUPFAM" id="SSF52833">
    <property type="entry name" value="Thioredoxin-like"/>
    <property type="match status" value="1"/>
</dbReference>
<dbReference type="Gene3D" id="3.40.30.10">
    <property type="entry name" value="Glutaredoxin"/>
    <property type="match status" value="1"/>
</dbReference>
<evidence type="ECO:0000313" key="2">
    <source>
        <dbReference type="EMBL" id="CAB1368970.1"/>
    </source>
</evidence>
<dbReference type="Pfam" id="PF13728">
    <property type="entry name" value="TraF"/>
    <property type="match status" value="1"/>
</dbReference>